<dbReference type="AlphaFoldDB" id="A0A811YNJ0"/>
<feature type="compositionally biased region" description="Basic and acidic residues" evidence="1">
    <location>
        <begin position="190"/>
        <end position="203"/>
    </location>
</feature>
<evidence type="ECO:0000313" key="2">
    <source>
        <dbReference type="EMBL" id="CAD7678069.1"/>
    </source>
</evidence>
<feature type="compositionally biased region" description="Basic and acidic residues" evidence="1">
    <location>
        <begin position="1"/>
        <end position="11"/>
    </location>
</feature>
<reference evidence="2" key="1">
    <citation type="submission" date="2020-12" db="EMBL/GenBank/DDBJ databases">
        <authorList>
            <consortium name="Molecular Ecology Group"/>
        </authorList>
    </citation>
    <scope>NUCLEOTIDE SEQUENCE</scope>
    <source>
        <strain evidence="2">TBG_1078</strain>
    </source>
</reference>
<sequence>MRLPWDRESRVRAGARRPAPPVALPSLGSRGSEAPGPSRVSNPRPPPPAGLRKSPRSRSLAGGYDGAAEEYAACPRVTWHPPSYILGKQDGEEWAFCGQGGGWQTQGAAPVGSYLSKHAWEIYDRPIFLRPEEHMEKAGNPVKEHAEKVAICKLRKKASLETNPAKTLILDFRPPETSTIFFCFEVGVGGRRDEQRKRERENLKQMPHPEQSPIRVLRS</sequence>
<dbReference type="EMBL" id="CAJHUB010000680">
    <property type="protein sequence ID" value="CAD7678069.1"/>
    <property type="molecule type" value="Genomic_DNA"/>
</dbReference>
<gene>
    <name evidence="2" type="ORF">NYPRO_LOCUS10867</name>
</gene>
<accession>A0A811YNJ0</accession>
<protein>
    <submittedName>
        <fullName evidence="2">(raccoon dog) hypothetical protein</fullName>
    </submittedName>
</protein>
<feature type="region of interest" description="Disordered" evidence="1">
    <location>
        <begin position="1"/>
        <end position="62"/>
    </location>
</feature>
<dbReference type="Proteomes" id="UP000645828">
    <property type="component" value="Unassembled WGS sequence"/>
</dbReference>
<keyword evidence="3" id="KW-1185">Reference proteome</keyword>
<organism evidence="2 3">
    <name type="scientific">Nyctereutes procyonoides</name>
    <name type="common">Raccoon dog</name>
    <name type="synonym">Canis procyonoides</name>
    <dbReference type="NCBI Taxonomy" id="34880"/>
    <lineage>
        <taxon>Eukaryota</taxon>
        <taxon>Metazoa</taxon>
        <taxon>Chordata</taxon>
        <taxon>Craniata</taxon>
        <taxon>Vertebrata</taxon>
        <taxon>Euteleostomi</taxon>
        <taxon>Mammalia</taxon>
        <taxon>Eutheria</taxon>
        <taxon>Laurasiatheria</taxon>
        <taxon>Carnivora</taxon>
        <taxon>Caniformia</taxon>
        <taxon>Canidae</taxon>
        <taxon>Nyctereutes</taxon>
    </lineage>
</organism>
<comment type="caution">
    <text evidence="2">The sequence shown here is derived from an EMBL/GenBank/DDBJ whole genome shotgun (WGS) entry which is preliminary data.</text>
</comment>
<proteinExistence type="predicted"/>
<feature type="region of interest" description="Disordered" evidence="1">
    <location>
        <begin position="190"/>
        <end position="219"/>
    </location>
</feature>
<name>A0A811YNJ0_NYCPR</name>
<evidence type="ECO:0000256" key="1">
    <source>
        <dbReference type="SAM" id="MobiDB-lite"/>
    </source>
</evidence>
<evidence type="ECO:0000313" key="3">
    <source>
        <dbReference type="Proteomes" id="UP000645828"/>
    </source>
</evidence>